<protein>
    <recommendedName>
        <fullName evidence="6">Terminase small subunit</fullName>
    </recommendedName>
</protein>
<feature type="region of interest" description="Disordered" evidence="1">
    <location>
        <begin position="1"/>
        <end position="21"/>
    </location>
</feature>
<evidence type="ECO:0000256" key="1">
    <source>
        <dbReference type="SAM" id="MobiDB-lite"/>
    </source>
</evidence>
<organism evidence="2">
    <name type="scientific">uncultured Caudovirales phage</name>
    <dbReference type="NCBI Taxonomy" id="2100421"/>
    <lineage>
        <taxon>Viruses</taxon>
        <taxon>Duplodnaviria</taxon>
        <taxon>Heunggongvirae</taxon>
        <taxon>Uroviricota</taxon>
        <taxon>Caudoviricetes</taxon>
        <taxon>Peduoviridae</taxon>
        <taxon>Maltschvirus</taxon>
        <taxon>Maltschvirus maltsch</taxon>
    </lineage>
</organism>
<sequence length="155" mass="17105">MGVVMRTPKLGPGYRHRPKGDIVNGPKIRQTMRVREKTELLAAWKQAVSKRFDRLVEAQLTAAEGVTHMQARDAQGKWQTVVDPEVMAEKLDAGEQAYRLSAIAPSAPILKDIMDRLFGQARQSLDLDVTSTPTASLSDAELKASMAALLKKLHD</sequence>
<dbReference type="EMBL" id="LR797116">
    <property type="protein sequence ID" value="CAB4187950.1"/>
    <property type="molecule type" value="Genomic_DNA"/>
</dbReference>
<dbReference type="EMBL" id="LR796968">
    <property type="protein sequence ID" value="CAB4178527.1"/>
    <property type="molecule type" value="Genomic_DNA"/>
</dbReference>
<evidence type="ECO:0000313" key="4">
    <source>
        <dbReference type="EMBL" id="CAB4187950.1"/>
    </source>
</evidence>
<name>A0A6J5MNE9_9CAUD</name>
<dbReference type="EMBL" id="LR797483">
    <property type="protein sequence ID" value="CAB4219581.1"/>
    <property type="molecule type" value="Genomic_DNA"/>
</dbReference>
<evidence type="ECO:0000313" key="5">
    <source>
        <dbReference type="EMBL" id="CAB4219581.1"/>
    </source>
</evidence>
<evidence type="ECO:0000313" key="2">
    <source>
        <dbReference type="EMBL" id="CAB4147561.1"/>
    </source>
</evidence>
<evidence type="ECO:0008006" key="6">
    <source>
        <dbReference type="Google" id="ProtNLM"/>
    </source>
</evidence>
<evidence type="ECO:0000313" key="3">
    <source>
        <dbReference type="EMBL" id="CAB4178527.1"/>
    </source>
</evidence>
<reference evidence="2" key="1">
    <citation type="submission" date="2020-04" db="EMBL/GenBank/DDBJ databases">
        <authorList>
            <person name="Chiriac C."/>
            <person name="Salcher M."/>
            <person name="Ghai R."/>
            <person name="Kavagutti S V."/>
        </authorList>
    </citation>
    <scope>NUCLEOTIDE SEQUENCE</scope>
</reference>
<proteinExistence type="predicted"/>
<accession>A0A6J5MNE9</accession>
<dbReference type="EMBL" id="LR796490">
    <property type="protein sequence ID" value="CAB4147561.1"/>
    <property type="molecule type" value="Genomic_DNA"/>
</dbReference>
<gene>
    <name evidence="3" type="ORF">UFOVP1017_34</name>
    <name evidence="4" type="ORF">UFOVP1168_34</name>
    <name evidence="5" type="ORF">UFOVP1617_19</name>
    <name evidence="2" type="ORF">UFOVP511_34</name>
</gene>